<sequence length="327" mass="37243">MNGQKLMATNTSKDLLKSVFIPSLSIVLFRVLLFTLPFMAVCYGYASGSADSELAFTSLFVKVLPSWMLVLVVVIFMIPFLSFVQNTQNWGGSLLIENFYKHTINPNLSDAKAKKFGIIAMIYIIIVSGGIAIYADSLVGITKYLFAITAGVGPVFMLRWYWWRINAWSQLSAMLAALIYPPVLDWFYDNNKVFHQFLVSLEQNFNMDYYPIKIIILTIAVCITWLVVTYCTAPTEAKVLQTFATTIKPGGFWKPFNNSGKTFSKLRLLAWILQTGNGFLLYFIFWNFLIGRYALFTGLLVLFILSFFISYKLIQKANARYDLELSK</sequence>
<gene>
    <name evidence="15" type="ORF">GCM10022388_19180</name>
</gene>
<feature type="transmembrane region" description="Helical" evidence="14">
    <location>
        <begin position="20"/>
        <end position="46"/>
    </location>
</feature>
<dbReference type="InterPro" id="IPR050277">
    <property type="entry name" value="Sodium:Solute_Symporter"/>
</dbReference>
<proteinExistence type="inferred from homology"/>
<evidence type="ECO:0000256" key="8">
    <source>
        <dbReference type="ARBA" id="ARBA00023053"/>
    </source>
</evidence>
<evidence type="ECO:0000256" key="10">
    <source>
        <dbReference type="ARBA" id="ARBA00023136"/>
    </source>
</evidence>
<dbReference type="InterPro" id="IPR001734">
    <property type="entry name" value="Na/solute_symporter"/>
</dbReference>
<dbReference type="InterPro" id="IPR038377">
    <property type="entry name" value="Na/Glc_symporter_sf"/>
</dbReference>
<feature type="transmembrane region" description="Helical" evidence="14">
    <location>
        <begin position="141"/>
        <end position="161"/>
    </location>
</feature>
<keyword evidence="7 14" id="KW-1133">Transmembrane helix</keyword>
<feature type="transmembrane region" description="Helical" evidence="14">
    <location>
        <begin position="295"/>
        <end position="314"/>
    </location>
</feature>
<keyword evidence="11" id="KW-0739">Sodium transport</keyword>
<evidence type="ECO:0000256" key="13">
    <source>
        <dbReference type="RuleBase" id="RU362091"/>
    </source>
</evidence>
<name>A0ABP7UUC8_9FLAO</name>
<dbReference type="EMBL" id="BAABCS010000018">
    <property type="protein sequence ID" value="GAA4053028.1"/>
    <property type="molecule type" value="Genomic_DNA"/>
</dbReference>
<evidence type="ECO:0000256" key="1">
    <source>
        <dbReference type="ARBA" id="ARBA00004651"/>
    </source>
</evidence>
<keyword evidence="9" id="KW-0406">Ion transport</keyword>
<feature type="transmembrane region" description="Helical" evidence="14">
    <location>
        <begin position="116"/>
        <end position="135"/>
    </location>
</feature>
<comment type="caution">
    <text evidence="15">The sequence shown here is derived from an EMBL/GenBank/DDBJ whole genome shotgun (WGS) entry which is preliminary data.</text>
</comment>
<evidence type="ECO:0000313" key="16">
    <source>
        <dbReference type="Proteomes" id="UP001500426"/>
    </source>
</evidence>
<evidence type="ECO:0000256" key="3">
    <source>
        <dbReference type="ARBA" id="ARBA00022448"/>
    </source>
</evidence>
<evidence type="ECO:0000256" key="14">
    <source>
        <dbReference type="SAM" id="Phobius"/>
    </source>
</evidence>
<evidence type="ECO:0000256" key="2">
    <source>
        <dbReference type="ARBA" id="ARBA00006434"/>
    </source>
</evidence>
<keyword evidence="6" id="KW-0769">Symport</keyword>
<evidence type="ECO:0000256" key="12">
    <source>
        <dbReference type="ARBA" id="ARBA00033708"/>
    </source>
</evidence>
<feature type="transmembrane region" description="Helical" evidence="14">
    <location>
        <begin position="168"/>
        <end position="188"/>
    </location>
</feature>
<dbReference type="PANTHER" id="PTHR48086">
    <property type="entry name" value="SODIUM/PROLINE SYMPORTER-RELATED"/>
    <property type="match status" value="1"/>
</dbReference>
<keyword evidence="3" id="KW-0813">Transport</keyword>
<dbReference type="Proteomes" id="UP001500426">
    <property type="component" value="Unassembled WGS sequence"/>
</dbReference>
<dbReference type="PANTHER" id="PTHR48086:SF3">
    <property type="entry name" value="SODIUM_PROLINE SYMPORTER"/>
    <property type="match status" value="1"/>
</dbReference>
<organism evidence="15 16">
    <name type="scientific">Flavobacterium chungnamense</name>
    <dbReference type="NCBI Taxonomy" id="706182"/>
    <lineage>
        <taxon>Bacteria</taxon>
        <taxon>Pseudomonadati</taxon>
        <taxon>Bacteroidota</taxon>
        <taxon>Flavobacteriia</taxon>
        <taxon>Flavobacteriales</taxon>
        <taxon>Flavobacteriaceae</taxon>
        <taxon>Flavobacterium</taxon>
    </lineage>
</organism>
<dbReference type="PROSITE" id="PS50283">
    <property type="entry name" value="NA_SOLUT_SYMP_3"/>
    <property type="match status" value="1"/>
</dbReference>
<evidence type="ECO:0000256" key="11">
    <source>
        <dbReference type="ARBA" id="ARBA00023201"/>
    </source>
</evidence>
<evidence type="ECO:0000313" key="15">
    <source>
        <dbReference type="EMBL" id="GAA4053028.1"/>
    </source>
</evidence>
<evidence type="ECO:0000256" key="9">
    <source>
        <dbReference type="ARBA" id="ARBA00023065"/>
    </source>
</evidence>
<feature type="transmembrane region" description="Helical" evidence="14">
    <location>
        <begin position="268"/>
        <end position="289"/>
    </location>
</feature>
<evidence type="ECO:0000256" key="5">
    <source>
        <dbReference type="ARBA" id="ARBA00022692"/>
    </source>
</evidence>
<keyword evidence="5 14" id="KW-0812">Transmembrane</keyword>
<keyword evidence="8" id="KW-0915">Sodium</keyword>
<feature type="transmembrane region" description="Helical" evidence="14">
    <location>
        <begin position="208"/>
        <end position="228"/>
    </location>
</feature>
<comment type="subcellular location">
    <subcellularLocation>
        <location evidence="1">Cell membrane</location>
        <topology evidence="1">Multi-pass membrane protein</topology>
    </subcellularLocation>
</comment>
<keyword evidence="4" id="KW-1003">Cell membrane</keyword>
<evidence type="ECO:0000256" key="4">
    <source>
        <dbReference type="ARBA" id="ARBA00022475"/>
    </source>
</evidence>
<feature type="transmembrane region" description="Helical" evidence="14">
    <location>
        <begin position="66"/>
        <end position="84"/>
    </location>
</feature>
<dbReference type="Gene3D" id="1.20.1730.10">
    <property type="entry name" value="Sodium/glucose cotransporter"/>
    <property type="match status" value="1"/>
</dbReference>
<evidence type="ECO:0000256" key="6">
    <source>
        <dbReference type="ARBA" id="ARBA00022847"/>
    </source>
</evidence>
<comment type="catalytic activity">
    <reaction evidence="12">
        <text>L-proline(in) + Na(+)(in) = L-proline(out) + Na(+)(out)</text>
        <dbReference type="Rhea" id="RHEA:28967"/>
        <dbReference type="ChEBI" id="CHEBI:29101"/>
        <dbReference type="ChEBI" id="CHEBI:60039"/>
    </reaction>
</comment>
<reference evidence="16" key="1">
    <citation type="journal article" date="2019" name="Int. J. Syst. Evol. Microbiol.">
        <title>The Global Catalogue of Microorganisms (GCM) 10K type strain sequencing project: providing services to taxonomists for standard genome sequencing and annotation.</title>
        <authorList>
            <consortium name="The Broad Institute Genomics Platform"/>
            <consortium name="The Broad Institute Genome Sequencing Center for Infectious Disease"/>
            <person name="Wu L."/>
            <person name="Ma J."/>
        </authorList>
    </citation>
    <scope>NUCLEOTIDE SEQUENCE [LARGE SCALE GENOMIC DNA]</scope>
    <source>
        <strain evidence="16">JCM 17068</strain>
    </source>
</reference>
<comment type="similarity">
    <text evidence="2 13">Belongs to the sodium:solute symporter (SSF) (TC 2.A.21) family.</text>
</comment>
<protein>
    <submittedName>
        <fullName evidence="15">Uncharacterized protein</fullName>
    </submittedName>
</protein>
<evidence type="ECO:0000256" key="7">
    <source>
        <dbReference type="ARBA" id="ARBA00022989"/>
    </source>
</evidence>
<accession>A0ABP7UUC8</accession>
<keyword evidence="16" id="KW-1185">Reference proteome</keyword>
<keyword evidence="10 14" id="KW-0472">Membrane</keyword>
<dbReference type="Pfam" id="PF00474">
    <property type="entry name" value="SSF"/>
    <property type="match status" value="1"/>
</dbReference>